<dbReference type="AlphaFoldDB" id="A0A9R1VYB5"/>
<name>A0A9R1VYB5_LACSA</name>
<evidence type="ECO:0000256" key="1">
    <source>
        <dbReference type="SAM" id="MobiDB-lite"/>
    </source>
</evidence>
<accession>A0A9R1VYB5</accession>
<keyword evidence="3" id="KW-1185">Reference proteome</keyword>
<organism evidence="2 3">
    <name type="scientific">Lactuca sativa</name>
    <name type="common">Garden lettuce</name>
    <dbReference type="NCBI Taxonomy" id="4236"/>
    <lineage>
        <taxon>Eukaryota</taxon>
        <taxon>Viridiplantae</taxon>
        <taxon>Streptophyta</taxon>
        <taxon>Embryophyta</taxon>
        <taxon>Tracheophyta</taxon>
        <taxon>Spermatophyta</taxon>
        <taxon>Magnoliopsida</taxon>
        <taxon>eudicotyledons</taxon>
        <taxon>Gunneridae</taxon>
        <taxon>Pentapetalae</taxon>
        <taxon>asterids</taxon>
        <taxon>campanulids</taxon>
        <taxon>Asterales</taxon>
        <taxon>Asteraceae</taxon>
        <taxon>Cichorioideae</taxon>
        <taxon>Cichorieae</taxon>
        <taxon>Lactucinae</taxon>
        <taxon>Lactuca</taxon>
    </lineage>
</organism>
<proteinExistence type="predicted"/>
<sequence>MEKKQNLKGQQQMEQARFQMHEPDEYDDVDDSRKIPHPKKPRQKGLMDTYYTPNPQEIVKRRQQTINEVCQKDLRDKVCRDIARWFYDAAIPYNIMTYDRFKVIVEAIG</sequence>
<evidence type="ECO:0000313" key="2">
    <source>
        <dbReference type="EMBL" id="KAJ0213809.1"/>
    </source>
</evidence>
<evidence type="ECO:0000313" key="3">
    <source>
        <dbReference type="Proteomes" id="UP000235145"/>
    </source>
</evidence>
<dbReference type="Proteomes" id="UP000235145">
    <property type="component" value="Unassembled WGS sequence"/>
</dbReference>
<dbReference type="EMBL" id="NBSK02000004">
    <property type="protein sequence ID" value="KAJ0213809.1"/>
    <property type="molecule type" value="Genomic_DNA"/>
</dbReference>
<reference evidence="2 3" key="1">
    <citation type="journal article" date="2017" name="Nat. Commun.">
        <title>Genome assembly with in vitro proximity ligation data and whole-genome triplication in lettuce.</title>
        <authorList>
            <person name="Reyes-Chin-Wo S."/>
            <person name="Wang Z."/>
            <person name="Yang X."/>
            <person name="Kozik A."/>
            <person name="Arikit S."/>
            <person name="Song C."/>
            <person name="Xia L."/>
            <person name="Froenicke L."/>
            <person name="Lavelle D.O."/>
            <person name="Truco M.J."/>
            <person name="Xia R."/>
            <person name="Zhu S."/>
            <person name="Xu C."/>
            <person name="Xu H."/>
            <person name="Xu X."/>
            <person name="Cox K."/>
            <person name="Korf I."/>
            <person name="Meyers B.C."/>
            <person name="Michelmore R.W."/>
        </authorList>
    </citation>
    <scope>NUCLEOTIDE SEQUENCE [LARGE SCALE GENOMIC DNA]</scope>
    <source>
        <strain evidence="3">cv. Salinas</strain>
        <tissue evidence="2">Seedlings</tissue>
    </source>
</reference>
<comment type="caution">
    <text evidence="2">The sequence shown here is derived from an EMBL/GenBank/DDBJ whole genome shotgun (WGS) entry which is preliminary data.</text>
</comment>
<protein>
    <submittedName>
        <fullName evidence="2">Uncharacterized protein</fullName>
    </submittedName>
</protein>
<feature type="region of interest" description="Disordered" evidence="1">
    <location>
        <begin position="1"/>
        <end position="50"/>
    </location>
</feature>
<gene>
    <name evidence="2" type="ORF">LSAT_V11C400203300</name>
</gene>